<dbReference type="AlphaFoldDB" id="A0A8J3EGR1"/>
<organism evidence="1 2">
    <name type="scientific">Salipiger pallidus</name>
    <dbReference type="NCBI Taxonomy" id="1775170"/>
    <lineage>
        <taxon>Bacteria</taxon>
        <taxon>Pseudomonadati</taxon>
        <taxon>Pseudomonadota</taxon>
        <taxon>Alphaproteobacteria</taxon>
        <taxon>Rhodobacterales</taxon>
        <taxon>Roseobacteraceae</taxon>
        <taxon>Salipiger</taxon>
    </lineage>
</organism>
<accession>A0A8J3EGR1</accession>
<reference evidence="1" key="1">
    <citation type="journal article" date="2014" name="Int. J. Syst. Evol. Microbiol.">
        <title>Complete genome sequence of Corynebacterium casei LMG S-19264T (=DSM 44701T), isolated from a smear-ripened cheese.</title>
        <authorList>
            <consortium name="US DOE Joint Genome Institute (JGI-PGF)"/>
            <person name="Walter F."/>
            <person name="Albersmeier A."/>
            <person name="Kalinowski J."/>
            <person name="Ruckert C."/>
        </authorList>
    </citation>
    <scope>NUCLEOTIDE SEQUENCE</scope>
    <source>
        <strain evidence="1">CGMCC 1.15762</strain>
    </source>
</reference>
<gene>
    <name evidence="1" type="ORF">GCM10011415_21760</name>
</gene>
<protein>
    <submittedName>
        <fullName evidence="1">Uncharacterized protein</fullName>
    </submittedName>
</protein>
<reference evidence="1" key="2">
    <citation type="submission" date="2020-09" db="EMBL/GenBank/DDBJ databases">
        <authorList>
            <person name="Sun Q."/>
            <person name="Zhou Y."/>
        </authorList>
    </citation>
    <scope>NUCLEOTIDE SEQUENCE</scope>
    <source>
        <strain evidence="1">CGMCC 1.15762</strain>
    </source>
</reference>
<sequence>MTRKIAPRILSHLRAAPVGLRRSALRCVASMSVSGADAKAALWTEPTSRQFRDIAECL</sequence>
<proteinExistence type="predicted"/>
<dbReference type="EMBL" id="BMJV01000004">
    <property type="protein sequence ID" value="GGG73165.1"/>
    <property type="molecule type" value="Genomic_DNA"/>
</dbReference>
<dbReference type="RefSeq" id="WP_188790257.1">
    <property type="nucleotide sequence ID" value="NZ_BMJV01000004.1"/>
</dbReference>
<comment type="caution">
    <text evidence="1">The sequence shown here is derived from an EMBL/GenBank/DDBJ whole genome shotgun (WGS) entry which is preliminary data.</text>
</comment>
<evidence type="ECO:0000313" key="1">
    <source>
        <dbReference type="EMBL" id="GGG73165.1"/>
    </source>
</evidence>
<evidence type="ECO:0000313" key="2">
    <source>
        <dbReference type="Proteomes" id="UP000617145"/>
    </source>
</evidence>
<name>A0A8J3EGR1_9RHOB</name>
<dbReference type="Proteomes" id="UP000617145">
    <property type="component" value="Unassembled WGS sequence"/>
</dbReference>
<keyword evidence="2" id="KW-1185">Reference proteome</keyword>